<name>A0A2H0TLR0_9BACT</name>
<keyword evidence="1" id="KW-1133">Transmembrane helix</keyword>
<feature type="transmembrane region" description="Helical" evidence="1">
    <location>
        <begin position="122"/>
        <end position="138"/>
    </location>
</feature>
<evidence type="ECO:0000256" key="1">
    <source>
        <dbReference type="SAM" id="Phobius"/>
    </source>
</evidence>
<accession>A0A2H0TLR0</accession>
<proteinExistence type="predicted"/>
<feature type="transmembrane region" description="Helical" evidence="1">
    <location>
        <begin position="252"/>
        <end position="269"/>
    </location>
</feature>
<gene>
    <name evidence="2" type="ORF">COV26_00325</name>
</gene>
<dbReference type="Proteomes" id="UP000228508">
    <property type="component" value="Unassembled WGS sequence"/>
</dbReference>
<evidence type="ECO:0000313" key="3">
    <source>
        <dbReference type="Proteomes" id="UP000228508"/>
    </source>
</evidence>
<feature type="transmembrane region" description="Helical" evidence="1">
    <location>
        <begin position="216"/>
        <end position="246"/>
    </location>
</feature>
<dbReference type="AlphaFoldDB" id="A0A2H0TLR0"/>
<keyword evidence="1" id="KW-0812">Transmembrane</keyword>
<evidence type="ECO:0008006" key="4">
    <source>
        <dbReference type="Google" id="ProtNLM"/>
    </source>
</evidence>
<feature type="transmembrane region" description="Helical" evidence="1">
    <location>
        <begin position="36"/>
        <end position="56"/>
    </location>
</feature>
<dbReference type="EMBL" id="PFCH01000006">
    <property type="protein sequence ID" value="PIR73094.1"/>
    <property type="molecule type" value="Genomic_DNA"/>
</dbReference>
<feature type="transmembrane region" description="Helical" evidence="1">
    <location>
        <begin position="177"/>
        <end position="195"/>
    </location>
</feature>
<feature type="transmembrane region" description="Helical" evidence="1">
    <location>
        <begin position="6"/>
        <end position="24"/>
    </location>
</feature>
<sequence>MLWLIVIVSAYFLFSINALGDKYLLSGPPNPKSYSFYVGTLGILAIFLIPFVGFSIPDTPQILLSLLAGSIFIFALFYLYTGLENFEASRIVPAIGGLLPLFTFGLVYLFSSEEEILNSGELIAFILLILGSVFIIFEKQKIISFKSLKISAITAFLFALSFVLAKFIYLAQPFWSGFIWMRIGGFFTAICFLFTKEVKREIFERKPTFQKKTGVIFILNQAVGGGAFILQNWAIALVPLAFLPFINALEGTKYIFLLILVTLFSLKFPQILREKISKEILFQKIIAISLIIIGLTLLAFK</sequence>
<comment type="caution">
    <text evidence="2">The sequence shown here is derived from an EMBL/GenBank/DDBJ whole genome shotgun (WGS) entry which is preliminary data.</text>
</comment>
<feature type="transmembrane region" description="Helical" evidence="1">
    <location>
        <begin position="150"/>
        <end position="171"/>
    </location>
</feature>
<keyword evidence="1" id="KW-0472">Membrane</keyword>
<feature type="transmembrane region" description="Helical" evidence="1">
    <location>
        <begin position="281"/>
        <end position="300"/>
    </location>
</feature>
<feature type="transmembrane region" description="Helical" evidence="1">
    <location>
        <begin position="91"/>
        <end position="110"/>
    </location>
</feature>
<organism evidence="2 3">
    <name type="scientific">Candidatus Nealsonbacteria bacterium CG10_big_fil_rev_8_21_14_0_10_36_23</name>
    <dbReference type="NCBI Taxonomy" id="1974709"/>
    <lineage>
        <taxon>Bacteria</taxon>
        <taxon>Candidatus Nealsoniibacteriota</taxon>
    </lineage>
</organism>
<evidence type="ECO:0000313" key="2">
    <source>
        <dbReference type="EMBL" id="PIR73094.1"/>
    </source>
</evidence>
<protein>
    <recommendedName>
        <fullName evidence="4">EamA domain-containing protein</fullName>
    </recommendedName>
</protein>
<feature type="transmembrane region" description="Helical" evidence="1">
    <location>
        <begin position="62"/>
        <end position="79"/>
    </location>
</feature>
<reference evidence="3" key="1">
    <citation type="submission" date="2017-09" db="EMBL/GenBank/DDBJ databases">
        <title>Depth-based differentiation of microbial function through sediment-hosted aquifers and enrichment of novel symbionts in the deep terrestrial subsurface.</title>
        <authorList>
            <person name="Probst A.J."/>
            <person name="Ladd B."/>
            <person name="Jarett J.K."/>
            <person name="Geller-Mcgrath D.E."/>
            <person name="Sieber C.M.K."/>
            <person name="Emerson J.B."/>
            <person name="Anantharaman K."/>
            <person name="Thomas B.C."/>
            <person name="Malmstrom R."/>
            <person name="Stieglmeier M."/>
            <person name="Klingl A."/>
            <person name="Woyke T."/>
            <person name="Ryan C.M."/>
            <person name="Banfield J.F."/>
        </authorList>
    </citation>
    <scope>NUCLEOTIDE SEQUENCE [LARGE SCALE GENOMIC DNA]</scope>
</reference>